<organism evidence="1 2">
    <name type="scientific">Aureliella helgolandensis</name>
    <dbReference type="NCBI Taxonomy" id="2527968"/>
    <lineage>
        <taxon>Bacteria</taxon>
        <taxon>Pseudomonadati</taxon>
        <taxon>Planctomycetota</taxon>
        <taxon>Planctomycetia</taxon>
        <taxon>Pirellulales</taxon>
        <taxon>Pirellulaceae</taxon>
        <taxon>Aureliella</taxon>
    </lineage>
</organism>
<dbReference type="KEGG" id="ahel:Q31a_17010"/>
<protein>
    <submittedName>
        <fullName evidence="1">Uncharacterized protein</fullName>
    </submittedName>
</protein>
<evidence type="ECO:0000313" key="1">
    <source>
        <dbReference type="EMBL" id="QDV23403.1"/>
    </source>
</evidence>
<proteinExistence type="predicted"/>
<evidence type="ECO:0000313" key="2">
    <source>
        <dbReference type="Proteomes" id="UP000318017"/>
    </source>
</evidence>
<dbReference type="AlphaFoldDB" id="A0A518G484"/>
<reference evidence="1 2" key="1">
    <citation type="submission" date="2019-02" db="EMBL/GenBank/DDBJ databases">
        <title>Deep-cultivation of Planctomycetes and their phenomic and genomic characterization uncovers novel biology.</title>
        <authorList>
            <person name="Wiegand S."/>
            <person name="Jogler M."/>
            <person name="Boedeker C."/>
            <person name="Pinto D."/>
            <person name="Vollmers J."/>
            <person name="Rivas-Marin E."/>
            <person name="Kohn T."/>
            <person name="Peeters S.H."/>
            <person name="Heuer A."/>
            <person name="Rast P."/>
            <person name="Oberbeckmann S."/>
            <person name="Bunk B."/>
            <person name="Jeske O."/>
            <person name="Meyerdierks A."/>
            <person name="Storesund J.E."/>
            <person name="Kallscheuer N."/>
            <person name="Luecker S."/>
            <person name="Lage O.M."/>
            <person name="Pohl T."/>
            <person name="Merkel B.J."/>
            <person name="Hornburger P."/>
            <person name="Mueller R.-W."/>
            <person name="Bruemmer F."/>
            <person name="Labrenz M."/>
            <person name="Spormann A.M."/>
            <person name="Op den Camp H."/>
            <person name="Overmann J."/>
            <person name="Amann R."/>
            <person name="Jetten M.S.M."/>
            <person name="Mascher T."/>
            <person name="Medema M.H."/>
            <person name="Devos D.P."/>
            <person name="Kaster A.-K."/>
            <person name="Ovreas L."/>
            <person name="Rohde M."/>
            <person name="Galperin M.Y."/>
            <person name="Jogler C."/>
        </authorList>
    </citation>
    <scope>NUCLEOTIDE SEQUENCE [LARGE SCALE GENOMIC DNA]</scope>
    <source>
        <strain evidence="1 2">Q31a</strain>
    </source>
</reference>
<dbReference type="Proteomes" id="UP000318017">
    <property type="component" value="Chromosome"/>
</dbReference>
<sequence length="64" mass="6577">MILVPSWGLVTRANAKSLELDLGSLLAPVCSESSVAVGRWTVIAVLGANGFLYGDSSTPILGTT</sequence>
<dbReference type="EMBL" id="CP036298">
    <property type="protein sequence ID" value="QDV23403.1"/>
    <property type="molecule type" value="Genomic_DNA"/>
</dbReference>
<gene>
    <name evidence="1" type="ORF">Q31a_17010</name>
</gene>
<keyword evidence="2" id="KW-1185">Reference proteome</keyword>
<name>A0A518G484_9BACT</name>
<accession>A0A518G484</accession>